<dbReference type="AlphaFoldDB" id="A0A1H0LUY2"/>
<dbReference type="Proteomes" id="UP000324252">
    <property type="component" value="Unassembled WGS sequence"/>
</dbReference>
<evidence type="ECO:0000313" key="1">
    <source>
        <dbReference type="EMBL" id="SHK02934.1"/>
    </source>
</evidence>
<sequence length="66" mass="7309">MTKPLLMAIGAPGLVFPGIKGWDRHFVIVTPLKSLPFRCNGSGGFGFQWRFVYVVRVMHSVTSRSG</sequence>
<evidence type="ECO:0000313" key="2">
    <source>
        <dbReference type="Proteomes" id="UP000324252"/>
    </source>
</evidence>
<keyword evidence="2" id="KW-1185">Reference proteome</keyword>
<accession>A0A1H0LUY2</accession>
<reference evidence="1 2" key="1">
    <citation type="submission" date="2016-11" db="EMBL/GenBank/DDBJ databases">
        <authorList>
            <person name="Varghese N."/>
            <person name="Submissions S."/>
        </authorList>
    </citation>
    <scope>NUCLEOTIDE SEQUENCE [LARGE SCALE GENOMIC DNA]</scope>
    <source>
        <strain evidence="1 2">DSM 29620</strain>
    </source>
</reference>
<dbReference type="RefSeq" id="WP_149789297.1">
    <property type="nucleotide sequence ID" value="NZ_FNIO01000008.1"/>
</dbReference>
<organism evidence="1 2">
    <name type="scientific">Lutimaribacter pacificus</name>
    <dbReference type="NCBI Taxonomy" id="391948"/>
    <lineage>
        <taxon>Bacteria</taxon>
        <taxon>Pseudomonadati</taxon>
        <taxon>Pseudomonadota</taxon>
        <taxon>Alphaproteobacteria</taxon>
        <taxon>Rhodobacterales</taxon>
        <taxon>Roseobacteraceae</taxon>
        <taxon>Lutimaribacter</taxon>
    </lineage>
</organism>
<name>A0A1H0LUY2_9RHOB</name>
<protein>
    <submittedName>
        <fullName evidence="1">Uncharacterized protein</fullName>
    </submittedName>
</protein>
<gene>
    <name evidence="1" type="ORF">SAMN05444142_1039</name>
</gene>
<dbReference type="EMBL" id="FQZZ01000003">
    <property type="protein sequence ID" value="SHK02934.1"/>
    <property type="molecule type" value="Genomic_DNA"/>
</dbReference>
<proteinExistence type="predicted"/>